<proteinExistence type="predicted"/>
<organism evidence="1 2">
    <name type="scientific">Kickxella alabastrina</name>
    <dbReference type="NCBI Taxonomy" id="61397"/>
    <lineage>
        <taxon>Eukaryota</taxon>
        <taxon>Fungi</taxon>
        <taxon>Fungi incertae sedis</taxon>
        <taxon>Zoopagomycota</taxon>
        <taxon>Kickxellomycotina</taxon>
        <taxon>Kickxellomycetes</taxon>
        <taxon>Kickxellales</taxon>
        <taxon>Kickxellaceae</taxon>
        <taxon>Kickxella</taxon>
    </lineage>
</organism>
<accession>A0ACC1IRM7</accession>
<protein>
    <submittedName>
        <fullName evidence="1">Uncharacterized protein</fullName>
    </submittedName>
</protein>
<gene>
    <name evidence="1" type="ORF">LPJ66_002017</name>
</gene>
<name>A0ACC1IRM7_9FUNG</name>
<evidence type="ECO:0000313" key="1">
    <source>
        <dbReference type="EMBL" id="KAJ1899596.1"/>
    </source>
</evidence>
<reference evidence="1" key="1">
    <citation type="submission" date="2022-07" db="EMBL/GenBank/DDBJ databases">
        <title>Phylogenomic reconstructions and comparative analyses of Kickxellomycotina fungi.</title>
        <authorList>
            <person name="Reynolds N.K."/>
            <person name="Stajich J.E."/>
            <person name="Barry K."/>
            <person name="Grigoriev I.V."/>
            <person name="Crous P."/>
            <person name="Smith M.E."/>
        </authorList>
    </citation>
    <scope>NUCLEOTIDE SEQUENCE</scope>
    <source>
        <strain evidence="1">Benny 63K</strain>
    </source>
</reference>
<keyword evidence="2" id="KW-1185">Reference proteome</keyword>
<feature type="non-terminal residue" evidence="1">
    <location>
        <position position="485"/>
    </location>
</feature>
<dbReference type="Proteomes" id="UP001150581">
    <property type="component" value="Unassembled WGS sequence"/>
</dbReference>
<dbReference type="EMBL" id="JANBPG010000141">
    <property type="protein sequence ID" value="KAJ1899596.1"/>
    <property type="molecule type" value="Genomic_DNA"/>
</dbReference>
<evidence type="ECO:0000313" key="2">
    <source>
        <dbReference type="Proteomes" id="UP001150581"/>
    </source>
</evidence>
<comment type="caution">
    <text evidence="1">The sequence shown here is derived from an EMBL/GenBank/DDBJ whole genome shotgun (WGS) entry which is preliminary data.</text>
</comment>
<sequence>MFNVPYLTSCNHCREKKRKCNGKRPTCSLCQAHGVPCEYRRSRRFRKRTQGAENLPVHNIMPVLKPGQQQQGGYQSSAASSTCPTPLANSANIAGMSASVGNSGVANVFALHTSQPQGNPAQLSDTIPTEDNALTRLLSGDMYPLAQQLPQPILQGMNNFMSPFSNPRSQTLPEWVSQQKPGAAMISNLESLANAYQESPLVPMQGVGSPDGTLFGNLTSQIMYGGNIFQQLPVYPHTPFGQPQQPLMHPVGIPSSHSSSSFAITSMITPGSRLSSVSAAGNIDASIVASQSGAQHLAFGDVSSFSYAGRNMNNGSQAQRSSSIMSASQDSNMSRVTSPSGSAQRMHALRHNVRSPSVGALSDASTSGDGVPLAAEAARRGDMQSFGNISAPALSPGFSAQPSRKGFSQPQHRQKLGAAMPSSSMGPPSALNACKSYPEGFVPEIIRIYAREFPADLSPDVLLEVMRGIYSSSRTSLVNIDIELS</sequence>